<gene>
    <name evidence="1" type="ORF">EV420DRAFT_424991</name>
</gene>
<sequence length="236" mass="26586">MNFAPVPISPQPIWSRLKSIFTAIPWRLWLCFPMSIRSAVYHRLENWYADGEWNIWHLPFGLILKHTHDRSPFLEASNIAFVRKNTSIPVPHILDVIPSLPSYPGGLIIMKNIEGMTLHGWLRTRISYPPEFYHYLNILENGEDINIDELRAILDGFEPTADLSDSVALLDDLRRAPLKLRAIPPPPSGQVSGAYGAPFISMLLPTVSPFSHSKAFVLSMTCSFNHVVSVAVCLVC</sequence>
<dbReference type="EMBL" id="JAUEPS010000002">
    <property type="protein sequence ID" value="KAK0467712.1"/>
    <property type="molecule type" value="Genomic_DNA"/>
</dbReference>
<name>A0AA39TR90_ARMTA</name>
<comment type="caution">
    <text evidence="1">The sequence shown here is derived from an EMBL/GenBank/DDBJ whole genome shotgun (WGS) entry which is preliminary data.</text>
</comment>
<organism evidence="1 2">
    <name type="scientific">Armillaria tabescens</name>
    <name type="common">Ringless honey mushroom</name>
    <name type="synonym">Agaricus tabescens</name>
    <dbReference type="NCBI Taxonomy" id="1929756"/>
    <lineage>
        <taxon>Eukaryota</taxon>
        <taxon>Fungi</taxon>
        <taxon>Dikarya</taxon>
        <taxon>Basidiomycota</taxon>
        <taxon>Agaricomycotina</taxon>
        <taxon>Agaricomycetes</taxon>
        <taxon>Agaricomycetidae</taxon>
        <taxon>Agaricales</taxon>
        <taxon>Marasmiineae</taxon>
        <taxon>Physalacriaceae</taxon>
        <taxon>Desarmillaria</taxon>
    </lineage>
</organism>
<reference evidence="1" key="1">
    <citation type="submission" date="2023-06" db="EMBL/GenBank/DDBJ databases">
        <authorList>
            <consortium name="Lawrence Berkeley National Laboratory"/>
            <person name="Ahrendt S."/>
            <person name="Sahu N."/>
            <person name="Indic B."/>
            <person name="Wong-Bajracharya J."/>
            <person name="Merenyi Z."/>
            <person name="Ke H.-M."/>
            <person name="Monk M."/>
            <person name="Kocsube S."/>
            <person name="Drula E."/>
            <person name="Lipzen A."/>
            <person name="Balint B."/>
            <person name="Henrissat B."/>
            <person name="Andreopoulos B."/>
            <person name="Martin F.M."/>
            <person name="Harder C.B."/>
            <person name="Rigling D."/>
            <person name="Ford K.L."/>
            <person name="Foster G.D."/>
            <person name="Pangilinan J."/>
            <person name="Papanicolaou A."/>
            <person name="Barry K."/>
            <person name="LaButti K."/>
            <person name="Viragh M."/>
            <person name="Koriabine M."/>
            <person name="Yan M."/>
            <person name="Riley R."/>
            <person name="Champramary S."/>
            <person name="Plett K.L."/>
            <person name="Tsai I.J."/>
            <person name="Slot J."/>
            <person name="Sipos G."/>
            <person name="Plett J."/>
            <person name="Nagy L.G."/>
            <person name="Grigoriev I.V."/>
        </authorList>
    </citation>
    <scope>NUCLEOTIDE SEQUENCE</scope>
    <source>
        <strain evidence="1">CCBAS 213</strain>
    </source>
</reference>
<protein>
    <submittedName>
        <fullName evidence="1">Uncharacterized protein</fullName>
    </submittedName>
</protein>
<dbReference type="AlphaFoldDB" id="A0AA39TR90"/>
<dbReference type="RefSeq" id="XP_060337987.1">
    <property type="nucleotide sequence ID" value="XM_060482048.1"/>
</dbReference>
<proteinExistence type="predicted"/>
<dbReference type="Proteomes" id="UP001175211">
    <property type="component" value="Unassembled WGS sequence"/>
</dbReference>
<dbReference type="GeneID" id="85365596"/>
<keyword evidence="2" id="KW-1185">Reference proteome</keyword>
<accession>A0AA39TR90</accession>
<evidence type="ECO:0000313" key="1">
    <source>
        <dbReference type="EMBL" id="KAK0467712.1"/>
    </source>
</evidence>
<evidence type="ECO:0000313" key="2">
    <source>
        <dbReference type="Proteomes" id="UP001175211"/>
    </source>
</evidence>